<proteinExistence type="predicted"/>
<dbReference type="STRING" id="478744.SAMN05444359_12763"/>
<protein>
    <submittedName>
        <fullName evidence="4">Por secretion system C-terminal sorting domain-containing protein</fullName>
    </submittedName>
</protein>
<sequence>MKYLINLCALVCLIIMSSTEIVAQLNVRYAGNVGVGANAHANYRMYLLNSREYNALRITSNQYTSATRIGLYNLTVSKGTGARFGIFNELRDDFANANSSATSYGIYNKMSITNRSRSIGFTNSILNKNNNGNEAIYGFYSVVNVNSTGNAKMYGVYSDIQGDNNYAGYFTGKMHINGDFTLTSDASLKTNTADVTDAIAILRDLKPQTYKFKKGNRFGYNPDQMYYGFMAQEVESVLPSIVSDINHPTVYLEDEKGTQLDEEGSVIEQEEKSEEELAPTKKYEAETLKAIRYLDLIAILTQAVKDQQEIIEDQTFNYEALESEVDELRAEMKEYRDVLSKLANCAGCADTGSKPIIEEEKPTDIQFFPNPANEVFTIQSANDTGFGARLFSADGKLVQEIPYDIGSKRINTSVLPAGNYIVEVFDAANKTLEKQIVVVVVH</sequence>
<keyword evidence="5" id="KW-1185">Reference proteome</keyword>
<dbReference type="InterPro" id="IPR036388">
    <property type="entry name" value="WH-like_DNA-bd_sf"/>
</dbReference>
<feature type="chain" id="PRO_5011594247" evidence="2">
    <location>
        <begin position="24"/>
        <end position="442"/>
    </location>
</feature>
<dbReference type="Gene3D" id="1.10.10.10">
    <property type="entry name" value="Winged helix-like DNA-binding domain superfamily/Winged helix DNA-binding domain"/>
    <property type="match status" value="1"/>
</dbReference>
<keyword evidence="2" id="KW-0732">Signal</keyword>
<feature type="domain" description="Peptidase S74" evidence="3">
    <location>
        <begin position="184"/>
        <end position="325"/>
    </location>
</feature>
<dbReference type="Pfam" id="PF18962">
    <property type="entry name" value="Por_Secre_tail"/>
    <property type="match status" value="1"/>
</dbReference>
<feature type="coiled-coil region" evidence="1">
    <location>
        <begin position="304"/>
        <end position="345"/>
    </location>
</feature>
<dbReference type="OrthoDB" id="1488700at2"/>
<dbReference type="NCBIfam" id="TIGR04183">
    <property type="entry name" value="Por_Secre_tail"/>
    <property type="match status" value="1"/>
</dbReference>
<keyword evidence="1" id="KW-0175">Coiled coil</keyword>
<dbReference type="InParanoid" id="A0A1H9M7T5"/>
<organism evidence="4 5">
    <name type="scientific">Neolewinella agarilytica</name>
    <dbReference type="NCBI Taxonomy" id="478744"/>
    <lineage>
        <taxon>Bacteria</taxon>
        <taxon>Pseudomonadati</taxon>
        <taxon>Bacteroidota</taxon>
        <taxon>Saprospiria</taxon>
        <taxon>Saprospirales</taxon>
        <taxon>Lewinellaceae</taxon>
        <taxon>Neolewinella</taxon>
    </lineage>
</organism>
<dbReference type="EMBL" id="FOFB01000027">
    <property type="protein sequence ID" value="SER19754.1"/>
    <property type="molecule type" value="Genomic_DNA"/>
</dbReference>
<dbReference type="Proteomes" id="UP000199021">
    <property type="component" value="Unassembled WGS sequence"/>
</dbReference>
<dbReference type="InterPro" id="IPR026444">
    <property type="entry name" value="Secre_tail"/>
</dbReference>
<evidence type="ECO:0000259" key="3">
    <source>
        <dbReference type="PROSITE" id="PS51688"/>
    </source>
</evidence>
<dbReference type="PROSITE" id="PS51688">
    <property type="entry name" value="ICA"/>
    <property type="match status" value="1"/>
</dbReference>
<accession>A0A1H9M7T5</accession>
<feature type="signal peptide" evidence="2">
    <location>
        <begin position="1"/>
        <end position="23"/>
    </location>
</feature>
<reference evidence="5" key="1">
    <citation type="submission" date="2016-10" db="EMBL/GenBank/DDBJ databases">
        <authorList>
            <person name="Varghese N."/>
            <person name="Submissions S."/>
        </authorList>
    </citation>
    <scope>NUCLEOTIDE SEQUENCE [LARGE SCALE GENOMIC DNA]</scope>
    <source>
        <strain evidence="5">DSM 24740</strain>
    </source>
</reference>
<evidence type="ECO:0000313" key="5">
    <source>
        <dbReference type="Proteomes" id="UP000199021"/>
    </source>
</evidence>
<dbReference type="Pfam" id="PF13884">
    <property type="entry name" value="Peptidase_S74"/>
    <property type="match status" value="1"/>
</dbReference>
<evidence type="ECO:0000256" key="2">
    <source>
        <dbReference type="SAM" id="SignalP"/>
    </source>
</evidence>
<evidence type="ECO:0000313" key="4">
    <source>
        <dbReference type="EMBL" id="SER19754.1"/>
    </source>
</evidence>
<dbReference type="AlphaFoldDB" id="A0A1H9M7T5"/>
<dbReference type="InterPro" id="IPR030392">
    <property type="entry name" value="S74_ICA"/>
</dbReference>
<name>A0A1H9M7T5_9BACT</name>
<gene>
    <name evidence="4" type="ORF">SAMN05444359_12763</name>
</gene>
<evidence type="ECO:0000256" key="1">
    <source>
        <dbReference type="SAM" id="Coils"/>
    </source>
</evidence>